<comment type="caution">
    <text evidence="13">The sequence shown here is derived from an EMBL/GenBank/DDBJ whole genome shotgun (WGS) entry which is preliminary data.</text>
</comment>
<dbReference type="InterPro" id="IPR000571">
    <property type="entry name" value="Znf_CCCH"/>
</dbReference>
<evidence type="ECO:0000256" key="5">
    <source>
        <dbReference type="ARBA" id="ARBA00022759"/>
    </source>
</evidence>
<evidence type="ECO:0000256" key="9">
    <source>
        <dbReference type="ARBA" id="ARBA00022842"/>
    </source>
</evidence>
<keyword evidence="14" id="KW-1185">Reference proteome</keyword>
<dbReference type="GO" id="GO:0008270">
    <property type="term" value="F:zinc ion binding"/>
    <property type="evidence" value="ECO:0007669"/>
    <property type="project" value="UniProtKB-KW"/>
</dbReference>
<feature type="zinc finger region" description="C3H1-type" evidence="10">
    <location>
        <begin position="332"/>
        <end position="357"/>
    </location>
</feature>
<dbReference type="Pfam" id="PF18039">
    <property type="entry name" value="UBA_6"/>
    <property type="match status" value="1"/>
</dbReference>
<dbReference type="PROSITE" id="PS50103">
    <property type="entry name" value="ZF_C3H1"/>
    <property type="match status" value="1"/>
</dbReference>
<dbReference type="GO" id="GO:0004521">
    <property type="term" value="F:RNA endonuclease activity"/>
    <property type="evidence" value="ECO:0007669"/>
    <property type="project" value="TreeGrafter"/>
</dbReference>
<evidence type="ECO:0000259" key="12">
    <source>
        <dbReference type="PROSITE" id="PS50103"/>
    </source>
</evidence>
<evidence type="ECO:0000256" key="2">
    <source>
        <dbReference type="ARBA" id="ARBA00010922"/>
    </source>
</evidence>
<evidence type="ECO:0000256" key="1">
    <source>
        <dbReference type="ARBA" id="ARBA00001946"/>
    </source>
</evidence>
<evidence type="ECO:0000313" key="14">
    <source>
        <dbReference type="Proteomes" id="UP001175271"/>
    </source>
</evidence>
<keyword evidence="8 10" id="KW-0862">Zinc</keyword>
<name>A0AA39IJL5_9BILA</name>
<evidence type="ECO:0000256" key="7">
    <source>
        <dbReference type="ARBA" id="ARBA00022801"/>
    </source>
</evidence>
<keyword evidence="5" id="KW-0255">Endonuclease</keyword>
<dbReference type="Gene3D" id="3.40.50.11980">
    <property type="match status" value="1"/>
</dbReference>
<evidence type="ECO:0000256" key="6">
    <source>
        <dbReference type="ARBA" id="ARBA00022771"/>
    </source>
</evidence>
<keyword evidence="6 10" id="KW-0863">Zinc-finger</keyword>
<evidence type="ECO:0000256" key="4">
    <source>
        <dbReference type="ARBA" id="ARBA00022723"/>
    </source>
</evidence>
<dbReference type="GO" id="GO:0005634">
    <property type="term" value="C:nucleus"/>
    <property type="evidence" value="ECO:0007669"/>
    <property type="project" value="TreeGrafter"/>
</dbReference>
<dbReference type="FunFam" id="3.40.50.11980:FF:000001">
    <property type="entry name" value="ZC3H12A isoform 1"/>
    <property type="match status" value="1"/>
</dbReference>
<feature type="region of interest" description="Disordered" evidence="11">
    <location>
        <begin position="1"/>
        <end position="68"/>
    </location>
</feature>
<dbReference type="InterPro" id="IPR021869">
    <property type="entry name" value="RNase_Zc3h12_NYN"/>
</dbReference>
<sequence length="620" mass="69451">MEAKSRGTHPPLRRTSAKAPSPSDHSTAHPLLFSTSSSQSDTSTDSISSAASGAPSAPERGVLESHDSCYSSCSEESLHASLSREASDSLARLSLSEEDAPPKELDENLVEFATKLGYSQEQLRQVIQKIGSAVGQDRILNELIKMGKQTPSVEPDLLQQPNSTVPPQLRSIVIDGSNIAMTHGRKEVFSCRGIRDCVNFFRERGHSDIIVFVPQFRREAPRSDCPITDQHILFELEAEQYLVFTPSRKINGRRIVCHDDRYILKTAEEKEAVIVSNDEYRDLIKEHPHYRRLVEERLLMYSFVDGKFMPPDDPLGRYGPKLDAFLCKGRQQFNAQPCPYARKCTYGNKCKYYHPERPNGIRMSATDRLLKEKNNRQRTTLSARPSMIYENSVVGRFPAYQDPMPPMPVHHHNAVGRTQSLNVAANFFSGVENQRFEAPEVFAHSPATSSFHQIHPQISARLAMWTSAPPPQMHPNHHSLLNRHMSAPLASQEPPMPHQHIHPQSSLHPEIHSSRSNSIGDFNSAIFSTPGTAAPPPSTHMFAPSTSIWGESEFSFGPIQRVEPRLSPQQTDDKLRYHLSQLFPESAVAAVMNAHPDETDPQKLCQRILALQQGFQDASD</sequence>
<feature type="compositionally biased region" description="Low complexity" evidence="11">
    <location>
        <begin position="34"/>
        <end position="58"/>
    </location>
</feature>
<reference evidence="13" key="1">
    <citation type="submission" date="2023-06" db="EMBL/GenBank/DDBJ databases">
        <title>Genomic analysis of the entomopathogenic nematode Steinernema hermaphroditum.</title>
        <authorList>
            <person name="Schwarz E.M."/>
            <person name="Heppert J.K."/>
            <person name="Baniya A."/>
            <person name="Schwartz H.T."/>
            <person name="Tan C.-H."/>
            <person name="Antoshechkin I."/>
            <person name="Sternberg P.W."/>
            <person name="Goodrich-Blair H."/>
            <person name="Dillman A.R."/>
        </authorList>
    </citation>
    <scope>NUCLEOTIDE SEQUENCE</scope>
    <source>
        <strain evidence="13">PS9179</strain>
        <tissue evidence="13">Whole animal</tissue>
    </source>
</reference>
<dbReference type="Pfam" id="PF11977">
    <property type="entry name" value="RNase_Zc3h12a"/>
    <property type="match status" value="1"/>
</dbReference>
<feature type="domain" description="C3H1-type" evidence="12">
    <location>
        <begin position="332"/>
        <end position="357"/>
    </location>
</feature>
<dbReference type="GO" id="GO:0016787">
    <property type="term" value="F:hydrolase activity"/>
    <property type="evidence" value="ECO:0007669"/>
    <property type="project" value="UniProtKB-KW"/>
</dbReference>
<dbReference type="PANTHER" id="PTHR12876:SF35">
    <property type="entry name" value="LD08718P-RELATED"/>
    <property type="match status" value="1"/>
</dbReference>
<dbReference type="GO" id="GO:0003729">
    <property type="term" value="F:mRNA binding"/>
    <property type="evidence" value="ECO:0007669"/>
    <property type="project" value="TreeGrafter"/>
</dbReference>
<dbReference type="PANTHER" id="PTHR12876">
    <property type="entry name" value="N4BP1-RELATED"/>
    <property type="match status" value="1"/>
</dbReference>
<accession>A0AA39IJL5</accession>
<protein>
    <recommendedName>
        <fullName evidence="12">C3H1-type domain-containing protein</fullName>
    </recommendedName>
</protein>
<evidence type="ECO:0000256" key="3">
    <source>
        <dbReference type="ARBA" id="ARBA00022722"/>
    </source>
</evidence>
<organism evidence="13 14">
    <name type="scientific">Steinernema hermaphroditum</name>
    <dbReference type="NCBI Taxonomy" id="289476"/>
    <lineage>
        <taxon>Eukaryota</taxon>
        <taxon>Metazoa</taxon>
        <taxon>Ecdysozoa</taxon>
        <taxon>Nematoda</taxon>
        <taxon>Chromadorea</taxon>
        <taxon>Rhabditida</taxon>
        <taxon>Tylenchina</taxon>
        <taxon>Panagrolaimomorpha</taxon>
        <taxon>Strongyloidoidea</taxon>
        <taxon>Steinernematidae</taxon>
        <taxon>Steinernema</taxon>
    </lineage>
</organism>
<gene>
    <name evidence="13" type="ORF">QR680_008839</name>
</gene>
<keyword evidence="4 10" id="KW-0479">Metal-binding</keyword>
<comment type="cofactor">
    <cofactor evidence="1">
        <name>Mg(2+)</name>
        <dbReference type="ChEBI" id="CHEBI:18420"/>
    </cofactor>
</comment>
<dbReference type="AlphaFoldDB" id="A0AA39IJL5"/>
<keyword evidence="7" id="KW-0378">Hydrolase</keyword>
<evidence type="ECO:0000256" key="8">
    <source>
        <dbReference type="ARBA" id="ARBA00022833"/>
    </source>
</evidence>
<feature type="region of interest" description="Disordered" evidence="11">
    <location>
        <begin position="492"/>
        <end position="513"/>
    </location>
</feature>
<keyword evidence="3" id="KW-0540">Nuclease</keyword>
<dbReference type="GO" id="GO:0036464">
    <property type="term" value="C:cytoplasmic ribonucleoprotein granule"/>
    <property type="evidence" value="ECO:0007669"/>
    <property type="project" value="TreeGrafter"/>
</dbReference>
<dbReference type="Proteomes" id="UP001175271">
    <property type="component" value="Unassembled WGS sequence"/>
</dbReference>
<evidence type="ECO:0000256" key="10">
    <source>
        <dbReference type="PROSITE-ProRule" id="PRU00723"/>
    </source>
</evidence>
<keyword evidence="9" id="KW-0460">Magnesium</keyword>
<proteinExistence type="inferred from homology"/>
<comment type="similarity">
    <text evidence="2">Belongs to the ZC3H12 family.</text>
</comment>
<dbReference type="EMBL" id="JAUCMV010000001">
    <property type="protein sequence ID" value="KAK0424766.1"/>
    <property type="molecule type" value="Genomic_DNA"/>
</dbReference>
<dbReference type="InterPro" id="IPR051101">
    <property type="entry name" value="ZC3H12/N4BP1_RNase_Reg"/>
</dbReference>
<dbReference type="InterPro" id="IPR040546">
    <property type="entry name" value="Rege-1_UBA-like"/>
</dbReference>
<evidence type="ECO:0000256" key="11">
    <source>
        <dbReference type="SAM" id="MobiDB-lite"/>
    </source>
</evidence>
<evidence type="ECO:0000313" key="13">
    <source>
        <dbReference type="EMBL" id="KAK0424766.1"/>
    </source>
</evidence>